<dbReference type="Pfam" id="PF02958">
    <property type="entry name" value="EcKL"/>
    <property type="match status" value="1"/>
</dbReference>
<dbReference type="InParanoid" id="A0A7M7Q6H6"/>
<sequence length="421" mass="48485">MENVTVVQNGDENHEVVLRDLQSLLLESIGKDVQVVESTTSLLLPKGENYASTMLKVEALIKRTKSSPEEKLHLVAKMIPSSEFQRSIFNSSVSFAKEIYVIQTLAPMYKQLEREVGLEEDEIIDIFPKIYAGRLSRNEETPDVADEDAVMLLENLKVRGYDTMNRMKGLDFEHAVIAITQLARYHALGMALRHKKPKEFAEAQKIIDNFPFDMTDIKQFEDVIDHTIEVVCSDQRLVQYEQKIRGLITEQNGFESFMEIEKIEPWISINHGDFWVNNIMFQHDDEGKVKDIKFVDFQIALVCSPLKDLPYFLCASTSTNVMKNQFDELLDAYHAKLVQELDKLGVDSSPFTKESFEKSLMLAGKKSLFQCLMAVKFFTLEVDQELDLNNMKDQVMMAKPSDLYKERVYMIVKKFAEKGWL</sequence>
<keyword evidence="3" id="KW-1185">Reference proteome</keyword>
<dbReference type="RefSeq" id="XP_031781522.1">
    <property type="nucleotide sequence ID" value="XM_031925662.2"/>
</dbReference>
<evidence type="ECO:0000313" key="2">
    <source>
        <dbReference type="EnsemblMetazoa" id="XP_031781522"/>
    </source>
</evidence>
<name>A0A7M7Q6H6_NASVI</name>
<dbReference type="SUPFAM" id="SSF56112">
    <property type="entry name" value="Protein kinase-like (PK-like)"/>
    <property type="match status" value="1"/>
</dbReference>
<feature type="domain" description="CHK kinase-like" evidence="1">
    <location>
        <begin position="151"/>
        <end position="343"/>
    </location>
</feature>
<dbReference type="PANTHER" id="PTHR11012">
    <property type="entry name" value="PROTEIN KINASE-LIKE DOMAIN-CONTAINING"/>
    <property type="match status" value="1"/>
</dbReference>
<dbReference type="Gene3D" id="3.90.1200.10">
    <property type="match status" value="1"/>
</dbReference>
<dbReference type="PANTHER" id="PTHR11012:SF55">
    <property type="entry name" value="BHLH DOMAIN-CONTAINING PROTEIN"/>
    <property type="match status" value="1"/>
</dbReference>
<accession>A0A7M7Q6H6</accession>
<dbReference type="GeneID" id="100116463"/>
<dbReference type="KEGG" id="nvi:100116463"/>
<dbReference type="InterPro" id="IPR015897">
    <property type="entry name" value="CHK_kinase-like"/>
</dbReference>
<dbReference type="InterPro" id="IPR004119">
    <property type="entry name" value="EcKL"/>
</dbReference>
<evidence type="ECO:0000313" key="3">
    <source>
        <dbReference type="Proteomes" id="UP000002358"/>
    </source>
</evidence>
<protein>
    <recommendedName>
        <fullName evidence="1">CHK kinase-like domain-containing protein</fullName>
    </recommendedName>
</protein>
<dbReference type="EnsemblMetazoa" id="XM_031925662">
    <property type="protein sequence ID" value="XP_031781522"/>
    <property type="gene ID" value="LOC100116463"/>
</dbReference>
<dbReference type="SMART" id="SM00587">
    <property type="entry name" value="CHK"/>
    <property type="match status" value="1"/>
</dbReference>
<dbReference type="OrthoDB" id="191037at2759"/>
<dbReference type="Proteomes" id="UP000002358">
    <property type="component" value="Unassembled WGS sequence"/>
</dbReference>
<proteinExistence type="predicted"/>
<dbReference type="InterPro" id="IPR011009">
    <property type="entry name" value="Kinase-like_dom_sf"/>
</dbReference>
<dbReference type="OMA" id="MLKPICT"/>
<reference evidence="2" key="1">
    <citation type="submission" date="2021-01" db="UniProtKB">
        <authorList>
            <consortium name="EnsemblMetazoa"/>
        </authorList>
    </citation>
    <scope>IDENTIFICATION</scope>
</reference>
<organism evidence="2 3">
    <name type="scientific">Nasonia vitripennis</name>
    <name type="common">Parasitic wasp</name>
    <dbReference type="NCBI Taxonomy" id="7425"/>
    <lineage>
        <taxon>Eukaryota</taxon>
        <taxon>Metazoa</taxon>
        <taxon>Ecdysozoa</taxon>
        <taxon>Arthropoda</taxon>
        <taxon>Hexapoda</taxon>
        <taxon>Insecta</taxon>
        <taxon>Pterygota</taxon>
        <taxon>Neoptera</taxon>
        <taxon>Endopterygota</taxon>
        <taxon>Hymenoptera</taxon>
        <taxon>Apocrita</taxon>
        <taxon>Proctotrupomorpha</taxon>
        <taxon>Chalcidoidea</taxon>
        <taxon>Pteromalidae</taxon>
        <taxon>Pteromalinae</taxon>
        <taxon>Nasonia</taxon>
    </lineage>
</organism>
<dbReference type="AlphaFoldDB" id="A0A7M7Q6H6"/>
<evidence type="ECO:0000259" key="1">
    <source>
        <dbReference type="SMART" id="SM00587"/>
    </source>
</evidence>